<evidence type="ECO:0000256" key="1">
    <source>
        <dbReference type="SAM" id="SignalP"/>
    </source>
</evidence>
<keyword evidence="1" id="KW-0732">Signal</keyword>
<sequence>MHKIEKRLLMKKQICLLLTLIVCAVGVKAQESNLDFGFKGGVNYASYRTPDAFIDVYKGKIGFFVGGFANIGITEKFKVQPELLFAMQGARFVLKDIEIRDGANNEPKVGDLKKSINEATILLPIMGQYYINETFYVEAGPQFGFILSNKEKIITSPTDDPNFNAPNTVDPDTFDAGISFGAGYKFTEKLGLSARYYYGLIKRDYGIYSSVLNIGMEYSL</sequence>
<dbReference type="InterPro" id="IPR025665">
    <property type="entry name" value="Beta-barrel_OMP_2"/>
</dbReference>
<dbReference type="Gene3D" id="2.40.160.20">
    <property type="match status" value="1"/>
</dbReference>
<name>A0A5C6YXC9_9FLAO</name>
<gene>
    <name evidence="3" type="ORF">ESU54_13490</name>
</gene>
<dbReference type="Pfam" id="PF13568">
    <property type="entry name" value="OMP_b-brl_2"/>
    <property type="match status" value="1"/>
</dbReference>
<comment type="caution">
    <text evidence="3">The sequence shown here is derived from an EMBL/GenBank/DDBJ whole genome shotgun (WGS) entry which is preliminary data.</text>
</comment>
<evidence type="ECO:0000313" key="4">
    <source>
        <dbReference type="Proteomes" id="UP000321497"/>
    </source>
</evidence>
<protein>
    <submittedName>
        <fullName evidence="3">PorT family protein</fullName>
    </submittedName>
</protein>
<accession>A0A5C6YXC9</accession>
<organism evidence="3 4">
    <name type="scientific">Aequorivita antarctica</name>
    <dbReference type="NCBI Taxonomy" id="153266"/>
    <lineage>
        <taxon>Bacteria</taxon>
        <taxon>Pseudomonadati</taxon>
        <taxon>Bacteroidota</taxon>
        <taxon>Flavobacteriia</taxon>
        <taxon>Flavobacteriales</taxon>
        <taxon>Flavobacteriaceae</taxon>
        <taxon>Aequorivita</taxon>
    </lineage>
</organism>
<feature type="signal peptide" evidence="1">
    <location>
        <begin position="1"/>
        <end position="29"/>
    </location>
</feature>
<evidence type="ECO:0000313" key="3">
    <source>
        <dbReference type="EMBL" id="TXD72067.1"/>
    </source>
</evidence>
<dbReference type="Proteomes" id="UP000321497">
    <property type="component" value="Unassembled WGS sequence"/>
</dbReference>
<feature type="domain" description="Outer membrane protein beta-barrel" evidence="2">
    <location>
        <begin position="29"/>
        <end position="202"/>
    </location>
</feature>
<dbReference type="EMBL" id="VORT01000010">
    <property type="protein sequence ID" value="TXD72067.1"/>
    <property type="molecule type" value="Genomic_DNA"/>
</dbReference>
<evidence type="ECO:0000259" key="2">
    <source>
        <dbReference type="Pfam" id="PF13568"/>
    </source>
</evidence>
<keyword evidence="4" id="KW-1185">Reference proteome</keyword>
<proteinExistence type="predicted"/>
<feature type="chain" id="PRO_5022934487" evidence="1">
    <location>
        <begin position="30"/>
        <end position="220"/>
    </location>
</feature>
<reference evidence="3 4" key="1">
    <citation type="submission" date="2019-08" db="EMBL/GenBank/DDBJ databases">
        <title>Genome of Aequorivita antarctica SW49 (type strain).</title>
        <authorList>
            <person name="Bowman J.P."/>
        </authorList>
    </citation>
    <scope>NUCLEOTIDE SEQUENCE [LARGE SCALE GENOMIC DNA]</scope>
    <source>
        <strain evidence="3 4">SW49</strain>
    </source>
</reference>
<dbReference type="AlphaFoldDB" id="A0A5C6YXC9"/>